<name>C5RCA5_WEIPA</name>
<dbReference type="STRING" id="585506.HMPREF0877_1601"/>
<keyword evidence="1" id="KW-0472">Membrane</keyword>
<dbReference type="AlphaFoldDB" id="C5RCA5"/>
<proteinExistence type="predicted"/>
<comment type="caution">
    <text evidence="2">The sequence shown here is derived from an EMBL/GenBank/DDBJ whole genome shotgun (WGS) entry which is preliminary data.</text>
</comment>
<keyword evidence="1" id="KW-0812">Transmembrane</keyword>
<evidence type="ECO:0000256" key="1">
    <source>
        <dbReference type="SAM" id="Phobius"/>
    </source>
</evidence>
<accession>C5RCA5</accession>
<evidence type="ECO:0000313" key="2">
    <source>
        <dbReference type="EMBL" id="EER74061.1"/>
    </source>
</evidence>
<sequence>MRKESMQRRIGWLLTTIIGIVAVIVVLVLYRSNEQPTRVRTMAEVNLTHNKRPFSKKDSDKDSSYEPTKKDLADKNYVKTGQIKKIGQYQITENGLVQKWVDSKKVNRTITNGSISYKIEQINTIENTARTQNALVAARHTLNDRNMSDKFTTLVISYRVTNNNAVTAITPGITAIKYPGSITMSALSGIYNDGQLNTAGIVPYSTVVTTTTVLVPKKDVAKLKSLDVQFATVKDSAGNEIEKPSDVETITF</sequence>
<keyword evidence="3" id="KW-1185">Reference proteome</keyword>
<dbReference type="EMBL" id="ACKU01000032">
    <property type="protein sequence ID" value="EER74061.1"/>
    <property type="molecule type" value="Genomic_DNA"/>
</dbReference>
<protein>
    <submittedName>
        <fullName evidence="2">Uncharacterized protein</fullName>
    </submittedName>
</protein>
<keyword evidence="1" id="KW-1133">Transmembrane helix</keyword>
<reference evidence="2 3" key="1">
    <citation type="submission" date="2009-04" db="EMBL/GenBank/DDBJ databases">
        <authorList>
            <person name="Qin X."/>
            <person name="Bachman B."/>
            <person name="Battles P."/>
            <person name="Bell A."/>
            <person name="Bess C."/>
            <person name="Bickham C."/>
            <person name="Chaboub L."/>
            <person name="Chen D."/>
            <person name="Coyle M."/>
            <person name="Deiros D.R."/>
            <person name="Dinh H."/>
            <person name="Forbes L."/>
            <person name="Fowler G."/>
            <person name="Francisco L."/>
            <person name="Fu Q."/>
            <person name="Gubbala S."/>
            <person name="Hale W."/>
            <person name="Han Y."/>
            <person name="Hemphill L."/>
            <person name="Highlander S.K."/>
            <person name="Hirani K."/>
            <person name="Hogues M."/>
            <person name="Jackson L."/>
            <person name="Jakkamsetti A."/>
            <person name="Javaid M."/>
            <person name="Jiang H."/>
            <person name="Korchina V."/>
            <person name="Kovar C."/>
            <person name="Lara F."/>
            <person name="Lee S."/>
            <person name="Mata R."/>
            <person name="Mathew T."/>
            <person name="Moen C."/>
            <person name="Morales K."/>
            <person name="Munidasa M."/>
            <person name="Nazareth L."/>
            <person name="Ngo R."/>
            <person name="Nguyen L."/>
            <person name="Okwuonu G."/>
            <person name="Ongeri F."/>
            <person name="Patil S."/>
            <person name="Petrosino J."/>
            <person name="Pham C."/>
            <person name="Pham P."/>
            <person name="Pu L.-L."/>
            <person name="Puazo M."/>
            <person name="Raj R."/>
            <person name="Reid J."/>
            <person name="Rouhana J."/>
            <person name="Saada N."/>
            <person name="Shang Y."/>
            <person name="Simmons D."/>
            <person name="Thornton R."/>
            <person name="Warren J."/>
            <person name="Weissenberger G."/>
            <person name="Zhang J."/>
            <person name="Zhang L."/>
            <person name="Zhou C."/>
            <person name="Zhu D."/>
            <person name="Muzny D."/>
            <person name="Worley K."/>
            <person name="Gibbs R."/>
        </authorList>
    </citation>
    <scope>NUCLEOTIDE SEQUENCE [LARGE SCALE GENOMIC DNA]</scope>
    <source>
        <strain evidence="2 3">ATCC 33313</strain>
    </source>
</reference>
<feature type="transmembrane region" description="Helical" evidence="1">
    <location>
        <begin position="12"/>
        <end position="30"/>
    </location>
</feature>
<dbReference type="HOGENOM" id="CLU_1102433_0_0_9"/>
<gene>
    <name evidence="2" type="ORF">HMPREF0877_1601</name>
</gene>
<evidence type="ECO:0000313" key="3">
    <source>
        <dbReference type="Proteomes" id="UP000004528"/>
    </source>
</evidence>
<dbReference type="eggNOG" id="ENOG502ZK2C">
    <property type="taxonomic scope" value="Bacteria"/>
</dbReference>
<dbReference type="Proteomes" id="UP000004528">
    <property type="component" value="Unassembled WGS sequence"/>
</dbReference>
<organism evidence="2 3">
    <name type="scientific">Weissella paramesenteroides ATCC 33313</name>
    <dbReference type="NCBI Taxonomy" id="585506"/>
    <lineage>
        <taxon>Bacteria</taxon>
        <taxon>Bacillati</taxon>
        <taxon>Bacillota</taxon>
        <taxon>Bacilli</taxon>
        <taxon>Lactobacillales</taxon>
        <taxon>Lactobacillaceae</taxon>
        <taxon>Weissella</taxon>
    </lineage>
</organism>